<reference evidence="3" key="1">
    <citation type="submission" date="2017-09" db="EMBL/GenBank/DDBJ databases">
        <title>Depth-based differentiation of microbial function through sediment-hosted aquifers and enrichment of novel symbionts in the deep terrestrial subsurface.</title>
        <authorList>
            <person name="Probst A.J."/>
            <person name="Ladd B."/>
            <person name="Jarett J.K."/>
            <person name="Geller-Mcgrath D.E."/>
            <person name="Sieber C.M.K."/>
            <person name="Emerson J.B."/>
            <person name="Anantharaman K."/>
            <person name="Thomas B.C."/>
            <person name="Malmstrom R."/>
            <person name="Stieglmeier M."/>
            <person name="Klingl A."/>
            <person name="Woyke T."/>
            <person name="Ryan C.M."/>
            <person name="Banfield J.F."/>
        </authorList>
    </citation>
    <scope>NUCLEOTIDE SEQUENCE [LARGE SCALE GENOMIC DNA]</scope>
</reference>
<comment type="caution">
    <text evidence="2">The sequence shown here is derived from an EMBL/GenBank/DDBJ whole genome shotgun (WGS) entry which is preliminary data.</text>
</comment>
<dbReference type="AlphaFoldDB" id="A0A2M7RXV0"/>
<sequence length="87" mass="9776">MLTSIKQMYLQGPNVYFKISIAFLVLIGISLVYFLVLSSVGDFTNSQEYYVMADNSLTYATFPLAVLANTFMSIGAIKLMQSWQKKS</sequence>
<organism evidence="2 3">
    <name type="scientific">Candidatus Falkowbacteria bacterium CG_4_10_14_0_8_um_filter_41_36</name>
    <dbReference type="NCBI Taxonomy" id="1974556"/>
    <lineage>
        <taxon>Bacteria</taxon>
        <taxon>Candidatus Falkowiibacteriota</taxon>
    </lineage>
</organism>
<keyword evidence="1" id="KW-0812">Transmembrane</keyword>
<feature type="transmembrane region" description="Helical" evidence="1">
    <location>
        <begin position="56"/>
        <end position="77"/>
    </location>
</feature>
<gene>
    <name evidence="2" type="ORF">COY54_01325</name>
</gene>
<dbReference type="EMBL" id="PFMP01000032">
    <property type="protein sequence ID" value="PIZ10624.1"/>
    <property type="molecule type" value="Genomic_DNA"/>
</dbReference>
<evidence type="ECO:0000313" key="3">
    <source>
        <dbReference type="Proteomes" id="UP000230105"/>
    </source>
</evidence>
<feature type="transmembrane region" description="Helical" evidence="1">
    <location>
        <begin position="15"/>
        <end position="36"/>
    </location>
</feature>
<evidence type="ECO:0000313" key="2">
    <source>
        <dbReference type="EMBL" id="PIZ10624.1"/>
    </source>
</evidence>
<protein>
    <submittedName>
        <fullName evidence="2">Uncharacterized protein</fullName>
    </submittedName>
</protein>
<keyword evidence="1" id="KW-1133">Transmembrane helix</keyword>
<evidence type="ECO:0000256" key="1">
    <source>
        <dbReference type="SAM" id="Phobius"/>
    </source>
</evidence>
<accession>A0A2M7RXV0</accession>
<dbReference type="Proteomes" id="UP000230105">
    <property type="component" value="Unassembled WGS sequence"/>
</dbReference>
<keyword evidence="1" id="KW-0472">Membrane</keyword>
<name>A0A2M7RXV0_9BACT</name>
<proteinExistence type="predicted"/>